<sequence length="812" mass="93161">MQKSDRGNGREKKLSWAYRNKKRILKNKRAEEAPEDTTNVQVQNKKARIVLRNLPFKVTEDDIKKHYAPYGEIEEINLLRHPGGKLVGCGFVQFKKVEQASKAIFNTNKKELLGRIITSDWAIPKYKFAEGIKDDVDKTEDLTDKTESNIEVDTQNEESTCLSKTQLKKNLKRKKKDKDRLKHIQKRARIIVRNLSFNITDDLLKEHFAPFGNVEEVTILTRPDGKLVGCGFVQYNNVQSAAKAIHHLNLKPLLGRPIVVDWAVPKTKFGKADEQKDPNEAAIEEVELKKEEPDGDDSGLDEDPDQSDSSLKLEEDQSNDRESKDEKPIGASIEDEIDDKEDEDDDEDEDEDEYEDKVEVKISPDEVKNEKFDENEASRPRRISNDVNEGKTVFLKNIPFSATNDDLRKCMEQFGPVYYALVCMDPLTEHSKGTAFVKFQHVEDAEKCLSAGTELRIHDQTLDPHKALNRNEVQDKSELKKQKATDSRNLYLVKEGVILAGSPAAVGVSAGDMARRLQLEQWKSQMLRNLNMFVSRVRLVVHNLPVSVDDKKLREIFQNHSGPKAVIREARVMRDLRNIEANGIGRSKEYGFVAFTSHEDALKALRSINNNPKIFGTTKRPIVAFSIENRVMVNAIKKRVEKSRERNPLWTGSNLKTKNDRPMTNKRKHEDGKYSDDKKTNSIGRPTVNNRNKDRRPAKHPRLENGNDEGDVQPYSGVTSKPGERKMRSRFNLKSQAILHKQTMKRELKNKKSKAKIQQTKKEQRISQKEIRPKQGSKKKVNKEDINFSKLVNNYKNKLMATSKEKSKWYET</sequence>
<keyword evidence="3 5" id="KW-0694">RNA-binding</keyword>
<dbReference type="Proteomes" id="UP000829291">
    <property type="component" value="Chromosome 6"/>
</dbReference>
<dbReference type="InterPro" id="IPR000504">
    <property type="entry name" value="RRM_dom"/>
</dbReference>
<feature type="domain" description="RRM" evidence="7">
    <location>
        <begin position="391"/>
        <end position="486"/>
    </location>
</feature>
<evidence type="ECO:0000256" key="4">
    <source>
        <dbReference type="ARBA" id="ARBA00023242"/>
    </source>
</evidence>
<protein>
    <submittedName>
        <fullName evidence="9">RNA-binding protein 28</fullName>
    </submittedName>
</protein>
<proteinExistence type="predicted"/>
<feature type="compositionally biased region" description="Basic and acidic residues" evidence="6">
    <location>
        <begin position="357"/>
        <end position="379"/>
    </location>
</feature>
<dbReference type="RefSeq" id="XP_046599331.1">
    <property type="nucleotide sequence ID" value="XM_046743375.1"/>
</dbReference>
<dbReference type="SMART" id="SM00360">
    <property type="entry name" value="RRM"/>
    <property type="match status" value="4"/>
</dbReference>
<evidence type="ECO:0000313" key="8">
    <source>
        <dbReference type="Proteomes" id="UP000829291"/>
    </source>
</evidence>
<feature type="compositionally biased region" description="Basic and acidic residues" evidence="6">
    <location>
        <begin position="311"/>
        <end position="328"/>
    </location>
</feature>
<dbReference type="PANTHER" id="PTHR48039:SF5">
    <property type="entry name" value="RNA-BINDING PROTEIN 28"/>
    <property type="match status" value="1"/>
</dbReference>
<dbReference type="InterPro" id="IPR035979">
    <property type="entry name" value="RBD_domain_sf"/>
</dbReference>
<dbReference type="CDD" id="cd12416">
    <property type="entry name" value="RRM4_RBM28_like"/>
    <property type="match status" value="1"/>
</dbReference>
<comment type="subcellular location">
    <subcellularLocation>
        <location evidence="1">Nucleus</location>
    </subcellularLocation>
</comment>
<gene>
    <name evidence="9" type="primary">LOC107219947</name>
</gene>
<feature type="compositionally biased region" description="Basic and acidic residues" evidence="6">
    <location>
        <begin position="760"/>
        <end position="773"/>
    </location>
</feature>
<dbReference type="Pfam" id="PF00076">
    <property type="entry name" value="RRM_1"/>
    <property type="match status" value="4"/>
</dbReference>
<dbReference type="InterPro" id="IPR012677">
    <property type="entry name" value="Nucleotide-bd_a/b_plait_sf"/>
</dbReference>
<organism evidence="8 9">
    <name type="scientific">Neodiprion lecontei</name>
    <name type="common">Redheaded pine sawfly</name>
    <dbReference type="NCBI Taxonomy" id="441921"/>
    <lineage>
        <taxon>Eukaryota</taxon>
        <taxon>Metazoa</taxon>
        <taxon>Ecdysozoa</taxon>
        <taxon>Arthropoda</taxon>
        <taxon>Hexapoda</taxon>
        <taxon>Insecta</taxon>
        <taxon>Pterygota</taxon>
        <taxon>Neoptera</taxon>
        <taxon>Endopterygota</taxon>
        <taxon>Hymenoptera</taxon>
        <taxon>Tenthredinoidea</taxon>
        <taxon>Diprionidae</taxon>
        <taxon>Diprioninae</taxon>
        <taxon>Neodiprion</taxon>
    </lineage>
</organism>
<feature type="compositionally biased region" description="Basic and acidic residues" evidence="6">
    <location>
        <begin position="657"/>
        <end position="680"/>
    </location>
</feature>
<feature type="region of interest" description="Disordered" evidence="6">
    <location>
        <begin position="285"/>
        <end position="382"/>
    </location>
</feature>
<dbReference type="Gene3D" id="3.30.70.330">
    <property type="match status" value="4"/>
</dbReference>
<feature type="region of interest" description="Disordered" evidence="6">
    <location>
        <begin position="746"/>
        <end position="783"/>
    </location>
</feature>
<evidence type="ECO:0000256" key="6">
    <source>
        <dbReference type="SAM" id="MobiDB-lite"/>
    </source>
</evidence>
<evidence type="ECO:0000256" key="5">
    <source>
        <dbReference type="PROSITE-ProRule" id="PRU00176"/>
    </source>
</evidence>
<keyword evidence="2" id="KW-0677">Repeat</keyword>
<dbReference type="GeneID" id="107219947"/>
<feature type="region of interest" description="Disordered" evidence="6">
    <location>
        <begin position="641"/>
        <end position="727"/>
    </location>
</feature>
<feature type="domain" description="RRM" evidence="7">
    <location>
        <begin position="537"/>
        <end position="645"/>
    </location>
</feature>
<feature type="domain" description="RRM" evidence="7">
    <location>
        <begin position="47"/>
        <end position="124"/>
    </location>
</feature>
<feature type="compositionally biased region" description="Acidic residues" evidence="6">
    <location>
        <begin position="293"/>
        <end position="306"/>
    </location>
</feature>
<feature type="compositionally biased region" description="Acidic residues" evidence="6">
    <location>
        <begin position="333"/>
        <end position="356"/>
    </location>
</feature>
<dbReference type="CDD" id="cd12414">
    <property type="entry name" value="RRM2_RBM28_like"/>
    <property type="match status" value="2"/>
</dbReference>
<dbReference type="PANTHER" id="PTHR48039">
    <property type="entry name" value="RNA-BINDING MOTIF PROTEIN 14B"/>
    <property type="match status" value="1"/>
</dbReference>
<evidence type="ECO:0000313" key="9">
    <source>
        <dbReference type="RefSeq" id="XP_046599331.1"/>
    </source>
</evidence>
<name>A0ABM3GGG2_NEOLC</name>
<evidence type="ECO:0000256" key="3">
    <source>
        <dbReference type="ARBA" id="ARBA00022884"/>
    </source>
</evidence>
<keyword evidence="8" id="KW-1185">Reference proteome</keyword>
<feature type="compositionally biased region" description="Polar residues" evidence="6">
    <location>
        <begin position="681"/>
        <end position="690"/>
    </location>
</feature>
<accession>A0ABM3GGG2</accession>
<reference evidence="9" key="1">
    <citation type="submission" date="2025-08" db="UniProtKB">
        <authorList>
            <consortium name="RefSeq"/>
        </authorList>
    </citation>
    <scope>IDENTIFICATION</scope>
    <source>
        <tissue evidence="9">Thorax and Abdomen</tissue>
    </source>
</reference>
<evidence type="ECO:0000256" key="2">
    <source>
        <dbReference type="ARBA" id="ARBA00022737"/>
    </source>
</evidence>
<keyword evidence="4" id="KW-0539">Nucleus</keyword>
<feature type="domain" description="RRM" evidence="7">
    <location>
        <begin position="188"/>
        <end position="265"/>
    </location>
</feature>
<dbReference type="SUPFAM" id="SSF54928">
    <property type="entry name" value="RNA-binding domain, RBD"/>
    <property type="match status" value="3"/>
</dbReference>
<evidence type="ECO:0000259" key="7">
    <source>
        <dbReference type="PROSITE" id="PS50102"/>
    </source>
</evidence>
<dbReference type="PROSITE" id="PS50102">
    <property type="entry name" value="RRM"/>
    <property type="match status" value="4"/>
</dbReference>
<dbReference type="InterPro" id="IPR051945">
    <property type="entry name" value="RRM_MRD1_RNA_proc_ribogen"/>
</dbReference>
<evidence type="ECO:0000256" key="1">
    <source>
        <dbReference type="ARBA" id="ARBA00004123"/>
    </source>
</evidence>